<dbReference type="Proteomes" id="UP000886595">
    <property type="component" value="Unassembled WGS sequence"/>
</dbReference>
<reference evidence="2 3" key="1">
    <citation type="submission" date="2020-02" db="EMBL/GenBank/DDBJ databases">
        <authorList>
            <person name="Ma Q."/>
            <person name="Huang Y."/>
            <person name="Song X."/>
            <person name="Pei D."/>
        </authorList>
    </citation>
    <scope>NUCLEOTIDE SEQUENCE [LARGE SCALE GENOMIC DNA]</scope>
    <source>
        <strain evidence="2">Sxm20200214</strain>
        <tissue evidence="2">Leaf</tissue>
    </source>
</reference>
<keyword evidence="1" id="KW-0472">Membrane</keyword>
<keyword evidence="1" id="KW-1133">Transmembrane helix</keyword>
<dbReference type="EMBL" id="JAAMPC010000011">
    <property type="protein sequence ID" value="KAG2283791.1"/>
    <property type="molecule type" value="Genomic_DNA"/>
</dbReference>
<comment type="caution">
    <text evidence="2">The sequence shown here is derived from an EMBL/GenBank/DDBJ whole genome shotgun (WGS) entry which is preliminary data.</text>
</comment>
<protein>
    <submittedName>
        <fullName evidence="2">Uncharacterized protein</fullName>
    </submittedName>
</protein>
<accession>A0A8X7UPM2</accession>
<organism evidence="2 3">
    <name type="scientific">Brassica carinata</name>
    <name type="common">Ethiopian mustard</name>
    <name type="synonym">Abyssinian cabbage</name>
    <dbReference type="NCBI Taxonomy" id="52824"/>
    <lineage>
        <taxon>Eukaryota</taxon>
        <taxon>Viridiplantae</taxon>
        <taxon>Streptophyta</taxon>
        <taxon>Embryophyta</taxon>
        <taxon>Tracheophyta</taxon>
        <taxon>Spermatophyta</taxon>
        <taxon>Magnoliopsida</taxon>
        <taxon>eudicotyledons</taxon>
        <taxon>Gunneridae</taxon>
        <taxon>Pentapetalae</taxon>
        <taxon>rosids</taxon>
        <taxon>malvids</taxon>
        <taxon>Brassicales</taxon>
        <taxon>Brassicaceae</taxon>
        <taxon>Brassiceae</taxon>
        <taxon>Brassica</taxon>
    </lineage>
</organism>
<dbReference type="AlphaFoldDB" id="A0A8X7UPM2"/>
<feature type="transmembrane region" description="Helical" evidence="1">
    <location>
        <begin position="79"/>
        <end position="99"/>
    </location>
</feature>
<dbReference type="OrthoDB" id="10562147at2759"/>
<evidence type="ECO:0000313" key="2">
    <source>
        <dbReference type="EMBL" id="KAG2283791.1"/>
    </source>
</evidence>
<evidence type="ECO:0000256" key="1">
    <source>
        <dbReference type="SAM" id="Phobius"/>
    </source>
</evidence>
<keyword evidence="1" id="KW-0812">Transmembrane</keyword>
<proteinExistence type="predicted"/>
<keyword evidence="3" id="KW-1185">Reference proteome</keyword>
<sequence>MVSLVSDPSIPIPPLESTKLSVKEVKVLDSQIEVKLQIPSTPAVIPAPSASAYAEWFKASLRNLRKISDPTYLEDGTPVVQAPPAILLQAIFNCVFLVIKRRKPYL</sequence>
<gene>
    <name evidence="2" type="ORF">Bca52824_055011</name>
</gene>
<name>A0A8X7UPM2_BRACI</name>
<evidence type="ECO:0000313" key="3">
    <source>
        <dbReference type="Proteomes" id="UP000886595"/>
    </source>
</evidence>